<dbReference type="RefSeq" id="WP_109415086.1">
    <property type="nucleotide sequence ID" value="NZ_QEAS01000004.1"/>
</dbReference>
<dbReference type="Proteomes" id="UP000245647">
    <property type="component" value="Unassembled WGS sequence"/>
</dbReference>
<name>A0A2U2PK13_9SPHI</name>
<reference evidence="2 3" key="1">
    <citation type="submission" date="2018-04" db="EMBL/GenBank/DDBJ databases">
        <title>Pedobacter chongqingensis sp. nov., isolated from a rottenly hemp rope.</title>
        <authorList>
            <person name="Cai Y."/>
        </authorList>
    </citation>
    <scope>NUCLEOTIDE SEQUENCE [LARGE SCALE GENOMIC DNA]</scope>
    <source>
        <strain evidence="2 3">FJ4-8</strain>
    </source>
</reference>
<evidence type="ECO:0008006" key="4">
    <source>
        <dbReference type="Google" id="ProtNLM"/>
    </source>
</evidence>
<evidence type="ECO:0000313" key="2">
    <source>
        <dbReference type="EMBL" id="PWG81602.1"/>
    </source>
</evidence>
<comment type="caution">
    <text evidence="2">The sequence shown here is derived from an EMBL/GenBank/DDBJ whole genome shotgun (WGS) entry which is preliminary data.</text>
</comment>
<accession>A0A2U2PK13</accession>
<sequence>MRKPICTVIVLFVLILTGKEVSAQKADSVKKEMVSYYSRTLSLSEDQARQVAEVHGNYKKAVNAVLSEPGLSEEQKRVKIDILIEEKNKKLSSLLTTEQMNKVVPSTELRKSKPQKELPKTR</sequence>
<feature type="compositionally biased region" description="Basic and acidic residues" evidence="1">
    <location>
        <begin position="108"/>
        <end position="122"/>
    </location>
</feature>
<dbReference type="Gene3D" id="1.10.600.10">
    <property type="entry name" value="Farnesyl Diphosphate Synthase"/>
    <property type="match status" value="1"/>
</dbReference>
<evidence type="ECO:0000313" key="3">
    <source>
        <dbReference type="Proteomes" id="UP000245647"/>
    </source>
</evidence>
<feature type="region of interest" description="Disordered" evidence="1">
    <location>
        <begin position="102"/>
        <end position="122"/>
    </location>
</feature>
<dbReference type="AlphaFoldDB" id="A0A2U2PK13"/>
<dbReference type="EMBL" id="QEAS01000004">
    <property type="protein sequence ID" value="PWG81602.1"/>
    <property type="molecule type" value="Genomic_DNA"/>
</dbReference>
<organism evidence="2 3">
    <name type="scientific">Pararcticibacter amylolyticus</name>
    <dbReference type="NCBI Taxonomy" id="2173175"/>
    <lineage>
        <taxon>Bacteria</taxon>
        <taxon>Pseudomonadati</taxon>
        <taxon>Bacteroidota</taxon>
        <taxon>Sphingobacteriia</taxon>
        <taxon>Sphingobacteriales</taxon>
        <taxon>Sphingobacteriaceae</taxon>
        <taxon>Pararcticibacter</taxon>
    </lineage>
</organism>
<evidence type="ECO:0000256" key="1">
    <source>
        <dbReference type="SAM" id="MobiDB-lite"/>
    </source>
</evidence>
<proteinExistence type="predicted"/>
<keyword evidence="3" id="KW-1185">Reference proteome</keyword>
<gene>
    <name evidence="2" type="ORF">DDR33_07160</name>
</gene>
<dbReference type="InterPro" id="IPR008949">
    <property type="entry name" value="Isoprenoid_synthase_dom_sf"/>
</dbReference>
<protein>
    <recommendedName>
        <fullName evidence="4">DUF4890 domain-containing protein</fullName>
    </recommendedName>
</protein>